<evidence type="ECO:0000256" key="1">
    <source>
        <dbReference type="SAM" id="MobiDB-lite"/>
    </source>
</evidence>
<sequence length="96" mass="10818">MSEQTPTRPTDELDLITHSPDGESRGLDFRAGDIFPMDPRPHQRLKIDEPASEARPWGLRFLRAPQPRAGKRSSDTSDFTTGGGQDNQNPEDWDKD</sequence>
<accession>A0A223S024</accession>
<dbReference type="Proteomes" id="UP000215005">
    <property type="component" value="Chromosome"/>
</dbReference>
<keyword evidence="3" id="KW-1185">Reference proteome</keyword>
<dbReference type="KEGG" id="ngv:CDO52_00590"/>
<reference evidence="2 3" key="1">
    <citation type="submission" date="2017-08" db="EMBL/GenBank/DDBJ databases">
        <title>The complete genome sequence of Nocardiopsis gilva YIM 90087.</title>
        <authorList>
            <person name="Yin M."/>
            <person name="Tang S."/>
        </authorList>
    </citation>
    <scope>NUCLEOTIDE SEQUENCE [LARGE SCALE GENOMIC DNA]</scope>
    <source>
        <strain evidence="2 3">YIM 90087</strain>
    </source>
</reference>
<dbReference type="RefSeq" id="WP_017619469.1">
    <property type="nucleotide sequence ID" value="NZ_ANBG01000245.1"/>
</dbReference>
<proteinExistence type="predicted"/>
<evidence type="ECO:0000313" key="3">
    <source>
        <dbReference type="Proteomes" id="UP000215005"/>
    </source>
</evidence>
<evidence type="ECO:0000313" key="2">
    <source>
        <dbReference type="EMBL" id="ASU81476.1"/>
    </source>
</evidence>
<gene>
    <name evidence="2" type="ORF">CDO52_00590</name>
</gene>
<organism evidence="2 3">
    <name type="scientific">Nocardiopsis gilva YIM 90087</name>
    <dbReference type="NCBI Taxonomy" id="1235441"/>
    <lineage>
        <taxon>Bacteria</taxon>
        <taxon>Bacillati</taxon>
        <taxon>Actinomycetota</taxon>
        <taxon>Actinomycetes</taxon>
        <taxon>Streptosporangiales</taxon>
        <taxon>Nocardiopsidaceae</taxon>
        <taxon>Nocardiopsis</taxon>
    </lineage>
</organism>
<feature type="region of interest" description="Disordered" evidence="1">
    <location>
        <begin position="1"/>
        <end position="96"/>
    </location>
</feature>
<dbReference type="OrthoDB" id="4306004at2"/>
<dbReference type="AlphaFoldDB" id="A0A223S024"/>
<name>A0A223S024_9ACTN</name>
<dbReference type="EMBL" id="CP022753">
    <property type="protein sequence ID" value="ASU81476.1"/>
    <property type="molecule type" value="Genomic_DNA"/>
</dbReference>
<protein>
    <submittedName>
        <fullName evidence="2">Uncharacterized protein</fullName>
    </submittedName>
</protein>
<feature type="compositionally biased region" description="Basic and acidic residues" evidence="1">
    <location>
        <begin position="20"/>
        <end position="31"/>
    </location>
</feature>
<feature type="compositionally biased region" description="Basic and acidic residues" evidence="1">
    <location>
        <begin position="39"/>
        <end position="49"/>
    </location>
</feature>
<feature type="compositionally biased region" description="Polar residues" evidence="1">
    <location>
        <begin position="76"/>
        <end position="88"/>
    </location>
</feature>